<dbReference type="InterPro" id="IPR005119">
    <property type="entry name" value="LysR_subst-bd"/>
</dbReference>
<accession>A0A494Z0M1</accession>
<dbReference type="OrthoDB" id="9803735at2"/>
<evidence type="ECO:0000256" key="4">
    <source>
        <dbReference type="ARBA" id="ARBA00023163"/>
    </source>
</evidence>
<keyword evidence="4" id="KW-0804">Transcription</keyword>
<feature type="domain" description="HTH lysR-type" evidence="5">
    <location>
        <begin position="4"/>
        <end position="61"/>
    </location>
</feature>
<dbReference type="PANTHER" id="PTHR30126:SF93">
    <property type="entry name" value="HTH LYSR-TYPE DOMAIN-CONTAINING PROTEIN"/>
    <property type="match status" value="1"/>
</dbReference>
<dbReference type="AlphaFoldDB" id="A0A494Z0M1"/>
<evidence type="ECO:0000313" key="7">
    <source>
        <dbReference type="Proteomes" id="UP000272238"/>
    </source>
</evidence>
<dbReference type="Pfam" id="PF03466">
    <property type="entry name" value="LysR_substrate"/>
    <property type="match status" value="1"/>
</dbReference>
<dbReference type="EMBL" id="RBZN01000025">
    <property type="protein sequence ID" value="RKQ15979.1"/>
    <property type="molecule type" value="Genomic_DNA"/>
</dbReference>
<name>A0A494Z0M1_9BACL</name>
<dbReference type="InterPro" id="IPR000847">
    <property type="entry name" value="LysR_HTH_N"/>
</dbReference>
<protein>
    <submittedName>
        <fullName evidence="6">LysR family transcriptional regulator</fullName>
    </submittedName>
</protein>
<comment type="caution">
    <text evidence="6">The sequence shown here is derived from an EMBL/GenBank/DDBJ whole genome shotgun (WGS) entry which is preliminary data.</text>
</comment>
<organism evidence="6 7">
    <name type="scientific">Ureibacillus endophyticus</name>
    <dbReference type="NCBI Taxonomy" id="1978490"/>
    <lineage>
        <taxon>Bacteria</taxon>
        <taxon>Bacillati</taxon>
        <taxon>Bacillota</taxon>
        <taxon>Bacilli</taxon>
        <taxon>Bacillales</taxon>
        <taxon>Caryophanaceae</taxon>
        <taxon>Ureibacillus</taxon>
    </lineage>
</organism>
<gene>
    <name evidence="6" type="ORF">D8M03_10730</name>
</gene>
<dbReference type="PRINTS" id="PR00039">
    <property type="entry name" value="HTHLYSR"/>
</dbReference>
<evidence type="ECO:0000256" key="1">
    <source>
        <dbReference type="ARBA" id="ARBA00009437"/>
    </source>
</evidence>
<dbReference type="InterPro" id="IPR036390">
    <property type="entry name" value="WH_DNA-bd_sf"/>
</dbReference>
<sequence length="267" mass="30406">MVFLEINDLQIFLKVAECSSISKAAEELGYVQPNVSERVKKLEEELGVPLFIRNNRGVEILPAGEIVQNYGKKLISLIEEMKGKVQSEIEIYNIGTTQSIAKNYLEKKFAENDTICSLYVESNSTLKKLLENNEIDMVITYHLFNVHSIKKVHQMKENIILLKSIHKKDINLQTETFFVSRDNSCPFRQHTLQYIQDNALLNSQVVEIDSLNIILAMVSSQKGIAFLPESSLDDRFEIISDSAPKAIDINFYVRNDSSKSIPNFLIS</sequence>
<proteinExistence type="inferred from homology"/>
<dbReference type="PROSITE" id="PS50931">
    <property type="entry name" value="HTH_LYSR"/>
    <property type="match status" value="1"/>
</dbReference>
<dbReference type="SUPFAM" id="SSF53850">
    <property type="entry name" value="Periplasmic binding protein-like II"/>
    <property type="match status" value="1"/>
</dbReference>
<dbReference type="GO" id="GO:0000976">
    <property type="term" value="F:transcription cis-regulatory region binding"/>
    <property type="evidence" value="ECO:0007669"/>
    <property type="project" value="TreeGrafter"/>
</dbReference>
<reference evidence="6 7" key="1">
    <citation type="journal article" date="2016" name="Antonie Van Leeuwenhoek">
        <title>Lysinibacillus endophyticus sp. nov., an indole-3-acetic acid producing endophytic bacterium isolated from corn root (Zea mays cv. Xinken-5).</title>
        <authorList>
            <person name="Yu J."/>
            <person name="Guan X."/>
            <person name="Liu C."/>
            <person name="Xiang W."/>
            <person name="Yu Z."/>
            <person name="Liu X."/>
            <person name="Wang G."/>
        </authorList>
    </citation>
    <scope>NUCLEOTIDE SEQUENCE [LARGE SCALE GENOMIC DNA]</scope>
    <source>
        <strain evidence="6 7">DSM 100506</strain>
    </source>
</reference>
<evidence type="ECO:0000256" key="2">
    <source>
        <dbReference type="ARBA" id="ARBA00023015"/>
    </source>
</evidence>
<dbReference type="PANTHER" id="PTHR30126">
    <property type="entry name" value="HTH-TYPE TRANSCRIPTIONAL REGULATOR"/>
    <property type="match status" value="1"/>
</dbReference>
<dbReference type="Gene3D" id="1.10.10.10">
    <property type="entry name" value="Winged helix-like DNA-binding domain superfamily/Winged helix DNA-binding domain"/>
    <property type="match status" value="1"/>
</dbReference>
<keyword evidence="3" id="KW-0238">DNA-binding</keyword>
<keyword evidence="7" id="KW-1185">Reference proteome</keyword>
<comment type="similarity">
    <text evidence="1">Belongs to the LysR transcriptional regulatory family.</text>
</comment>
<keyword evidence="2" id="KW-0805">Transcription regulation</keyword>
<dbReference type="InterPro" id="IPR036388">
    <property type="entry name" value="WH-like_DNA-bd_sf"/>
</dbReference>
<dbReference type="SUPFAM" id="SSF46785">
    <property type="entry name" value="Winged helix' DNA-binding domain"/>
    <property type="match status" value="1"/>
</dbReference>
<evidence type="ECO:0000259" key="5">
    <source>
        <dbReference type="PROSITE" id="PS50931"/>
    </source>
</evidence>
<dbReference type="GO" id="GO:0003700">
    <property type="term" value="F:DNA-binding transcription factor activity"/>
    <property type="evidence" value="ECO:0007669"/>
    <property type="project" value="InterPro"/>
</dbReference>
<evidence type="ECO:0000313" key="6">
    <source>
        <dbReference type="EMBL" id="RKQ15979.1"/>
    </source>
</evidence>
<dbReference type="FunFam" id="1.10.10.10:FF:000001">
    <property type="entry name" value="LysR family transcriptional regulator"/>
    <property type="match status" value="1"/>
</dbReference>
<evidence type="ECO:0000256" key="3">
    <source>
        <dbReference type="ARBA" id="ARBA00023125"/>
    </source>
</evidence>
<dbReference type="Pfam" id="PF00126">
    <property type="entry name" value="HTH_1"/>
    <property type="match status" value="1"/>
</dbReference>
<dbReference type="Proteomes" id="UP000272238">
    <property type="component" value="Unassembled WGS sequence"/>
</dbReference>
<dbReference type="CDD" id="cd05466">
    <property type="entry name" value="PBP2_LTTR_substrate"/>
    <property type="match status" value="1"/>
</dbReference>
<dbReference type="Gene3D" id="3.40.190.10">
    <property type="entry name" value="Periplasmic binding protein-like II"/>
    <property type="match status" value="2"/>
</dbReference>